<protein>
    <submittedName>
        <fullName evidence="2">DMT family protein</fullName>
    </submittedName>
</protein>
<keyword evidence="3" id="KW-1185">Reference proteome</keyword>
<dbReference type="RefSeq" id="WP_204716721.1">
    <property type="nucleotide sequence ID" value="NZ_JACJLT010000173.1"/>
</dbReference>
<sequence length="23" mass="2733">MKFLPIALLFVSNIFMSFAWYGH</sequence>
<dbReference type="EMBL" id="JACJLT010000173">
    <property type="protein sequence ID" value="MBM6876085.1"/>
    <property type="molecule type" value="Genomic_DNA"/>
</dbReference>
<keyword evidence="1" id="KW-0812">Transmembrane</keyword>
<reference evidence="2 3" key="1">
    <citation type="journal article" date="2021" name="Sci. Rep.">
        <title>The distribution of antibiotic resistance genes in chicken gut microbiota commensals.</title>
        <authorList>
            <person name="Juricova H."/>
            <person name="Matiasovicova J."/>
            <person name="Kubasova T."/>
            <person name="Cejkova D."/>
            <person name="Rychlik I."/>
        </authorList>
    </citation>
    <scope>NUCLEOTIDE SEQUENCE [LARGE SCALE GENOMIC DNA]</scope>
    <source>
        <strain evidence="2 3">An425</strain>
    </source>
</reference>
<evidence type="ECO:0000256" key="1">
    <source>
        <dbReference type="SAM" id="Phobius"/>
    </source>
</evidence>
<keyword evidence="1" id="KW-0472">Membrane</keyword>
<gene>
    <name evidence="2" type="ORF">H6A04_10595</name>
</gene>
<evidence type="ECO:0000313" key="3">
    <source>
        <dbReference type="Proteomes" id="UP000728968"/>
    </source>
</evidence>
<organism evidence="2 3">
    <name type="scientific">Fusobacterium mortiferum</name>
    <dbReference type="NCBI Taxonomy" id="850"/>
    <lineage>
        <taxon>Bacteria</taxon>
        <taxon>Fusobacteriati</taxon>
        <taxon>Fusobacteriota</taxon>
        <taxon>Fusobacteriia</taxon>
        <taxon>Fusobacteriales</taxon>
        <taxon>Fusobacteriaceae</taxon>
        <taxon>Fusobacterium</taxon>
    </lineage>
</organism>
<feature type="transmembrane region" description="Helical" evidence="1">
    <location>
        <begin position="6"/>
        <end position="22"/>
    </location>
</feature>
<evidence type="ECO:0000313" key="2">
    <source>
        <dbReference type="EMBL" id="MBM6876085.1"/>
    </source>
</evidence>
<dbReference type="Pfam" id="PF04342">
    <property type="entry name" value="DMT_6"/>
    <property type="match status" value="1"/>
</dbReference>
<comment type="caution">
    <text evidence="2">The sequence shown here is derived from an EMBL/GenBank/DDBJ whole genome shotgun (WGS) entry which is preliminary data.</text>
</comment>
<name>A0ABS2G5S8_FUSMR</name>
<keyword evidence="1" id="KW-1133">Transmembrane helix</keyword>
<accession>A0ABS2G5S8</accession>
<proteinExistence type="predicted"/>
<dbReference type="Proteomes" id="UP000728968">
    <property type="component" value="Unassembled WGS sequence"/>
</dbReference>
<feature type="non-terminal residue" evidence="2">
    <location>
        <position position="23"/>
    </location>
</feature>
<dbReference type="InterPro" id="IPR007437">
    <property type="entry name" value="DUF486"/>
</dbReference>